<evidence type="ECO:0000313" key="2">
    <source>
        <dbReference type="Proteomes" id="UP001469553"/>
    </source>
</evidence>
<reference evidence="1 2" key="1">
    <citation type="submission" date="2021-06" db="EMBL/GenBank/DDBJ databases">
        <authorList>
            <person name="Palmer J.M."/>
        </authorList>
    </citation>
    <scope>NUCLEOTIDE SEQUENCE [LARGE SCALE GENOMIC DNA]</scope>
    <source>
        <strain evidence="1 2">AS_MEX2019</strain>
        <tissue evidence="1">Muscle</tissue>
    </source>
</reference>
<keyword evidence="2" id="KW-1185">Reference proteome</keyword>
<feature type="non-terminal residue" evidence="1">
    <location>
        <position position="1"/>
    </location>
</feature>
<protein>
    <submittedName>
        <fullName evidence="1">Uncharacterized protein</fullName>
    </submittedName>
</protein>
<sequence>IEKKLLPTTLILPTSISEEGLTSPAKPLPLWLEEPVSCCRCLGPCVALFISFH</sequence>
<gene>
    <name evidence="1" type="ORF">AMECASPLE_013657</name>
</gene>
<evidence type="ECO:0000313" key="1">
    <source>
        <dbReference type="EMBL" id="MEQ2295373.1"/>
    </source>
</evidence>
<dbReference type="Proteomes" id="UP001469553">
    <property type="component" value="Unassembled WGS sequence"/>
</dbReference>
<organism evidence="1 2">
    <name type="scientific">Ameca splendens</name>
    <dbReference type="NCBI Taxonomy" id="208324"/>
    <lineage>
        <taxon>Eukaryota</taxon>
        <taxon>Metazoa</taxon>
        <taxon>Chordata</taxon>
        <taxon>Craniata</taxon>
        <taxon>Vertebrata</taxon>
        <taxon>Euteleostomi</taxon>
        <taxon>Actinopterygii</taxon>
        <taxon>Neopterygii</taxon>
        <taxon>Teleostei</taxon>
        <taxon>Neoteleostei</taxon>
        <taxon>Acanthomorphata</taxon>
        <taxon>Ovalentaria</taxon>
        <taxon>Atherinomorphae</taxon>
        <taxon>Cyprinodontiformes</taxon>
        <taxon>Goodeidae</taxon>
        <taxon>Ameca</taxon>
    </lineage>
</organism>
<proteinExistence type="predicted"/>
<accession>A0ABV0YNG5</accession>
<comment type="caution">
    <text evidence="1">The sequence shown here is derived from an EMBL/GenBank/DDBJ whole genome shotgun (WGS) entry which is preliminary data.</text>
</comment>
<name>A0ABV0YNG5_9TELE</name>
<dbReference type="EMBL" id="JAHRIP010038522">
    <property type="protein sequence ID" value="MEQ2295373.1"/>
    <property type="molecule type" value="Genomic_DNA"/>
</dbReference>